<protein>
    <recommendedName>
        <fullName evidence="6">Mid2 domain-containing protein</fullName>
    </recommendedName>
</protein>
<name>A0A0L0HRL3_SPIPD</name>
<evidence type="ECO:0000256" key="1">
    <source>
        <dbReference type="SAM" id="MobiDB-lite"/>
    </source>
</evidence>
<dbReference type="Proteomes" id="UP000053201">
    <property type="component" value="Unassembled WGS sequence"/>
</dbReference>
<reference evidence="4 5" key="1">
    <citation type="submission" date="2009-08" db="EMBL/GenBank/DDBJ databases">
        <title>The Genome Sequence of Spizellomyces punctatus strain DAOM BR117.</title>
        <authorList>
            <consortium name="The Broad Institute Genome Sequencing Platform"/>
            <person name="Russ C."/>
            <person name="Cuomo C."/>
            <person name="Shea T."/>
            <person name="Young S.K."/>
            <person name="Zeng Q."/>
            <person name="Koehrsen M."/>
            <person name="Haas B."/>
            <person name="Borodovsky M."/>
            <person name="Guigo R."/>
            <person name="Alvarado L."/>
            <person name="Berlin A."/>
            <person name="Bochicchio J."/>
            <person name="Borenstein D."/>
            <person name="Chapman S."/>
            <person name="Chen Z."/>
            <person name="Engels R."/>
            <person name="Freedman E."/>
            <person name="Gellesch M."/>
            <person name="Goldberg J."/>
            <person name="Griggs A."/>
            <person name="Gujja S."/>
            <person name="Heiman D."/>
            <person name="Hepburn T."/>
            <person name="Howarth C."/>
            <person name="Jen D."/>
            <person name="Larson L."/>
            <person name="Lewis B."/>
            <person name="Mehta T."/>
            <person name="Park D."/>
            <person name="Pearson M."/>
            <person name="Roberts A."/>
            <person name="Saif S."/>
            <person name="Shenoy N."/>
            <person name="Sisk P."/>
            <person name="Stolte C."/>
            <person name="Sykes S."/>
            <person name="Thomson T."/>
            <person name="Walk T."/>
            <person name="White J."/>
            <person name="Yandava C."/>
            <person name="Burger G."/>
            <person name="Gray M.W."/>
            <person name="Holland P.W.H."/>
            <person name="King N."/>
            <person name="Lang F.B.F."/>
            <person name="Roger A.J."/>
            <person name="Ruiz-Trillo I."/>
            <person name="Lander E."/>
            <person name="Nusbaum C."/>
        </authorList>
    </citation>
    <scope>NUCLEOTIDE SEQUENCE [LARGE SCALE GENOMIC DNA]</scope>
    <source>
        <strain evidence="4 5">DAOM BR117</strain>
    </source>
</reference>
<accession>A0A0L0HRL3</accession>
<feature type="signal peptide" evidence="3">
    <location>
        <begin position="1"/>
        <end position="23"/>
    </location>
</feature>
<feature type="compositionally biased region" description="Polar residues" evidence="1">
    <location>
        <begin position="43"/>
        <end position="56"/>
    </location>
</feature>
<keyword evidence="2" id="KW-0472">Membrane</keyword>
<dbReference type="EMBL" id="KQ257451">
    <property type="protein sequence ID" value="KND03514.1"/>
    <property type="molecule type" value="Genomic_DNA"/>
</dbReference>
<gene>
    <name evidence="4" type="ORF">SPPG_00995</name>
</gene>
<evidence type="ECO:0000313" key="5">
    <source>
        <dbReference type="Proteomes" id="UP000053201"/>
    </source>
</evidence>
<dbReference type="RefSeq" id="XP_016611553.1">
    <property type="nucleotide sequence ID" value="XM_016749320.1"/>
</dbReference>
<organism evidence="4 5">
    <name type="scientific">Spizellomyces punctatus (strain DAOM BR117)</name>
    <dbReference type="NCBI Taxonomy" id="645134"/>
    <lineage>
        <taxon>Eukaryota</taxon>
        <taxon>Fungi</taxon>
        <taxon>Fungi incertae sedis</taxon>
        <taxon>Chytridiomycota</taxon>
        <taxon>Chytridiomycota incertae sedis</taxon>
        <taxon>Chytridiomycetes</taxon>
        <taxon>Spizellomycetales</taxon>
        <taxon>Spizellomycetaceae</taxon>
        <taxon>Spizellomyces</taxon>
    </lineage>
</organism>
<keyword evidence="5" id="KW-1185">Reference proteome</keyword>
<feature type="region of interest" description="Disordered" evidence="1">
    <location>
        <begin position="28"/>
        <end position="56"/>
    </location>
</feature>
<feature type="transmembrane region" description="Helical" evidence="2">
    <location>
        <begin position="168"/>
        <end position="190"/>
    </location>
</feature>
<feature type="compositionally biased region" description="Low complexity" evidence="1">
    <location>
        <begin position="31"/>
        <end position="42"/>
    </location>
</feature>
<evidence type="ECO:0008006" key="6">
    <source>
        <dbReference type="Google" id="ProtNLM"/>
    </source>
</evidence>
<sequence>MRLLARWLLLWLGFALLAETVYADHRRNKNWKNNNNNNNNKKQISTVQKRPTAVATTKESAPVTIIYVITSVPPDPPGGLPTGPPSQNGATKIGSPKTPAMTPLMAKSRAQDAEPTRSPFPIGAQAPPPAQPSTAIPEIINNQKVAAMPDMVSKGTATSSDSPKVGSAVVVFLVVAGAGLLVAAMGIYTFRKVGLAQSQGFKDRLKRRVTYGGQGVRSHHPNGTVMRMYNEYDDGTMIRGMQEHGTIRTQGTMRSMGTMHSHGTLPSHSYPPNVEYMGQPSDLDYAQPPHAYRYDQHVLAPPHLQHTSPEMPPKYRYEGL</sequence>
<dbReference type="GeneID" id="27684690"/>
<dbReference type="VEuPathDB" id="FungiDB:SPPG_00995"/>
<keyword evidence="2" id="KW-0812">Transmembrane</keyword>
<evidence type="ECO:0000256" key="3">
    <source>
        <dbReference type="SAM" id="SignalP"/>
    </source>
</evidence>
<feature type="compositionally biased region" description="Pro residues" evidence="1">
    <location>
        <begin position="73"/>
        <end position="84"/>
    </location>
</feature>
<feature type="chain" id="PRO_5005540292" description="Mid2 domain-containing protein" evidence="3">
    <location>
        <begin position="24"/>
        <end position="320"/>
    </location>
</feature>
<evidence type="ECO:0000256" key="2">
    <source>
        <dbReference type="SAM" id="Phobius"/>
    </source>
</evidence>
<keyword evidence="3" id="KW-0732">Signal</keyword>
<feature type="region of interest" description="Disordered" evidence="1">
    <location>
        <begin position="73"/>
        <end position="101"/>
    </location>
</feature>
<evidence type="ECO:0000313" key="4">
    <source>
        <dbReference type="EMBL" id="KND03514.1"/>
    </source>
</evidence>
<dbReference type="OrthoDB" id="10461372at2759"/>
<dbReference type="InParanoid" id="A0A0L0HRL3"/>
<keyword evidence="2" id="KW-1133">Transmembrane helix</keyword>
<proteinExistence type="predicted"/>
<dbReference type="AlphaFoldDB" id="A0A0L0HRL3"/>